<evidence type="ECO:0000313" key="3">
    <source>
        <dbReference type="Proteomes" id="UP000253083"/>
    </source>
</evidence>
<sequence length="268" mass="30144">MSQNTNTLLLFFDHEDSHKTCLLMFLKLKEGDLAQAQLFANQFKMKLPRQWGDSWFNQRVTAQPDFIRLDYDSSTSEDLPLEMLHPLFKAGMKGAAIEVFNDQVGEYHRAHFVSGSMVNPKSLFKRVERSIAVIDSEFAASPEELQQAPLDKPISIRRLLQQREQEQADAQEMVALMRDLGKAAKDTGSSPEELLRSSLVLRAVGKGLLQGGIFGLVTILLFKGLWLWVGLTVILLVGLPLLYVSQVITELDGEIDIEDEFPEVSHAD</sequence>
<proteinExistence type="predicted"/>
<keyword evidence="1" id="KW-0472">Membrane</keyword>
<dbReference type="EMBL" id="QNRT01000002">
    <property type="protein sequence ID" value="RBP51697.1"/>
    <property type="molecule type" value="Genomic_DNA"/>
</dbReference>
<keyword evidence="1" id="KW-1133">Transmembrane helix</keyword>
<evidence type="ECO:0000313" key="2">
    <source>
        <dbReference type="EMBL" id="RBP51697.1"/>
    </source>
</evidence>
<dbReference type="InParanoid" id="A0A395JPH3"/>
<dbReference type="Proteomes" id="UP000253083">
    <property type="component" value="Unassembled WGS sequence"/>
</dbReference>
<accession>A0A395JPH3</accession>
<dbReference type="AlphaFoldDB" id="A0A395JPH3"/>
<name>A0A395JPH3_9GAMM</name>
<reference evidence="2 3" key="1">
    <citation type="submission" date="2018-06" db="EMBL/GenBank/DDBJ databases">
        <title>Genomic Encyclopedia of Type Strains, Phase IV (KMG-IV): sequencing the most valuable type-strain genomes for metagenomic binning, comparative biology and taxonomic classification.</title>
        <authorList>
            <person name="Goeker M."/>
        </authorList>
    </citation>
    <scope>NUCLEOTIDE SEQUENCE [LARGE SCALE GENOMIC DNA]</scope>
    <source>
        <strain evidence="2 3">DSM 24032</strain>
    </source>
</reference>
<keyword evidence="3" id="KW-1185">Reference proteome</keyword>
<evidence type="ECO:0000256" key="1">
    <source>
        <dbReference type="SAM" id="Phobius"/>
    </source>
</evidence>
<organism evidence="2 3">
    <name type="scientific">Arenicella xantha</name>
    <dbReference type="NCBI Taxonomy" id="644221"/>
    <lineage>
        <taxon>Bacteria</taxon>
        <taxon>Pseudomonadati</taxon>
        <taxon>Pseudomonadota</taxon>
        <taxon>Gammaproteobacteria</taxon>
        <taxon>Arenicellales</taxon>
        <taxon>Arenicellaceae</taxon>
        <taxon>Arenicella</taxon>
    </lineage>
</organism>
<keyword evidence="1" id="KW-0812">Transmembrane</keyword>
<protein>
    <submittedName>
        <fullName evidence="2">Uncharacterized protein</fullName>
    </submittedName>
</protein>
<dbReference type="RefSeq" id="WP_113954443.1">
    <property type="nucleotide sequence ID" value="NZ_QNRT01000002.1"/>
</dbReference>
<gene>
    <name evidence="2" type="ORF">DFR28_1021130</name>
</gene>
<dbReference type="OrthoDB" id="8820508at2"/>
<feature type="transmembrane region" description="Helical" evidence="1">
    <location>
        <begin position="225"/>
        <end position="244"/>
    </location>
</feature>
<comment type="caution">
    <text evidence="2">The sequence shown here is derived from an EMBL/GenBank/DDBJ whole genome shotgun (WGS) entry which is preliminary data.</text>
</comment>